<feature type="transmembrane region" description="Helical" evidence="1">
    <location>
        <begin position="12"/>
        <end position="42"/>
    </location>
</feature>
<dbReference type="EMBL" id="UOER01000123">
    <property type="protein sequence ID" value="VAW22171.1"/>
    <property type="molecule type" value="Genomic_DNA"/>
</dbReference>
<protein>
    <recommendedName>
        <fullName evidence="3">Phosphatidate cytidylyltransferase</fullName>
    </recommendedName>
</protein>
<gene>
    <name evidence="2" type="ORF">MNBD_BACTEROID04-731</name>
</gene>
<name>A0A3B0TU34_9ZZZZ</name>
<keyword evidence="1" id="KW-0472">Membrane</keyword>
<keyword evidence="1" id="KW-1133">Transmembrane helix</keyword>
<proteinExistence type="predicted"/>
<dbReference type="AlphaFoldDB" id="A0A3B0TU34"/>
<accession>A0A3B0TU34</accession>
<evidence type="ECO:0000256" key="1">
    <source>
        <dbReference type="SAM" id="Phobius"/>
    </source>
</evidence>
<reference evidence="2" key="1">
    <citation type="submission" date="2018-06" db="EMBL/GenBank/DDBJ databases">
        <authorList>
            <person name="Zhirakovskaya E."/>
        </authorList>
    </citation>
    <scope>NUCLEOTIDE SEQUENCE</scope>
</reference>
<feature type="non-terminal residue" evidence="2">
    <location>
        <position position="61"/>
    </location>
</feature>
<evidence type="ECO:0008006" key="3">
    <source>
        <dbReference type="Google" id="ProtNLM"/>
    </source>
</evidence>
<sequence>MENLLKRALSGLIFVSVLIFSILYSKISFIVLFFILMILCLYEFKKMIQLKSIFPYIIGTL</sequence>
<keyword evidence="1" id="KW-0812">Transmembrane</keyword>
<organism evidence="2">
    <name type="scientific">hydrothermal vent metagenome</name>
    <dbReference type="NCBI Taxonomy" id="652676"/>
    <lineage>
        <taxon>unclassified sequences</taxon>
        <taxon>metagenomes</taxon>
        <taxon>ecological metagenomes</taxon>
    </lineage>
</organism>
<evidence type="ECO:0000313" key="2">
    <source>
        <dbReference type="EMBL" id="VAW22171.1"/>
    </source>
</evidence>